<dbReference type="InterPro" id="IPR001867">
    <property type="entry name" value="OmpR/PhoB-type_DNA-bd"/>
</dbReference>
<dbReference type="InterPro" id="IPR039420">
    <property type="entry name" value="WalR-like"/>
</dbReference>
<keyword evidence="4 7" id="KW-0238">DNA-binding</keyword>
<evidence type="ECO:0000256" key="2">
    <source>
        <dbReference type="ARBA" id="ARBA00023012"/>
    </source>
</evidence>
<dbReference type="GO" id="GO:0000976">
    <property type="term" value="F:transcription cis-regulatory region binding"/>
    <property type="evidence" value="ECO:0007669"/>
    <property type="project" value="TreeGrafter"/>
</dbReference>
<dbReference type="Pfam" id="PF00072">
    <property type="entry name" value="Response_reg"/>
    <property type="match status" value="1"/>
</dbReference>
<evidence type="ECO:0000313" key="10">
    <source>
        <dbReference type="EMBL" id="AXX88266.1"/>
    </source>
</evidence>
<dbReference type="GO" id="GO:0032993">
    <property type="term" value="C:protein-DNA complex"/>
    <property type="evidence" value="ECO:0007669"/>
    <property type="project" value="TreeGrafter"/>
</dbReference>
<dbReference type="SMART" id="SM00862">
    <property type="entry name" value="Trans_reg_C"/>
    <property type="match status" value="1"/>
</dbReference>
<dbReference type="EMBL" id="NXAO01000035">
    <property type="protein sequence ID" value="PHO15140.1"/>
    <property type="molecule type" value="Genomic_DNA"/>
</dbReference>
<dbReference type="CDD" id="cd00383">
    <property type="entry name" value="trans_reg_C"/>
    <property type="match status" value="1"/>
</dbReference>
<dbReference type="PANTHER" id="PTHR48111:SF1">
    <property type="entry name" value="TWO-COMPONENT RESPONSE REGULATOR ORR33"/>
    <property type="match status" value="1"/>
</dbReference>
<feature type="domain" description="OmpR/PhoB-type" evidence="9">
    <location>
        <begin position="119"/>
        <end position="213"/>
    </location>
</feature>
<dbReference type="PROSITE" id="PS51755">
    <property type="entry name" value="OMPR_PHOB"/>
    <property type="match status" value="1"/>
</dbReference>
<evidence type="ECO:0000313" key="11">
    <source>
        <dbReference type="EMBL" id="PHO15140.1"/>
    </source>
</evidence>
<reference evidence="11" key="2">
    <citation type="submission" date="2017-09" db="EMBL/GenBank/DDBJ databases">
        <authorList>
            <person name="Perez-Cataluna A."/>
            <person name="Figueras M.J."/>
            <person name="Salas-Masso N."/>
        </authorList>
    </citation>
    <scope>NUCLEOTIDE SEQUENCE</scope>
    <source>
        <strain evidence="11">CECT 7727</strain>
    </source>
</reference>
<evidence type="ECO:0000256" key="4">
    <source>
        <dbReference type="ARBA" id="ARBA00023125"/>
    </source>
</evidence>
<dbReference type="SUPFAM" id="SSF52172">
    <property type="entry name" value="CheY-like"/>
    <property type="match status" value="1"/>
</dbReference>
<dbReference type="PROSITE" id="PS50110">
    <property type="entry name" value="RESPONSE_REGULATORY"/>
    <property type="match status" value="1"/>
</dbReference>
<evidence type="ECO:0000313" key="12">
    <source>
        <dbReference type="EMBL" id="PPK60593.1"/>
    </source>
</evidence>
<keyword evidence="2" id="KW-0902">Two-component regulatory system</keyword>
<evidence type="ECO:0000256" key="3">
    <source>
        <dbReference type="ARBA" id="ARBA00023015"/>
    </source>
</evidence>
<dbReference type="KEGG" id="amar:AMRN_2565"/>
<dbReference type="InterPro" id="IPR001789">
    <property type="entry name" value="Sig_transdc_resp-reg_receiver"/>
</dbReference>
<dbReference type="Gene3D" id="1.10.10.10">
    <property type="entry name" value="Winged helix-like DNA-binding domain superfamily/Winged helix DNA-binding domain"/>
    <property type="match status" value="1"/>
</dbReference>
<sequence length="223" mass="25758">MKILLLEDNERLATLVANALKSENYIVDIFTDGEEALDNCTNGYQCLILDINVPSLDGISVLESFRLYNLTVPVIIISSNYELDKIQTSYEMGCDDYLKKPFFMYELIHKIKKLCHNEAKLLKFKDNAVFDYIKHSLVRDDEDIKLAKKEILFLELLGKDINRVFSFDEIEEYVWEGEPTTLTNIRALVKRLRKKIPEGSIKIVKGLGYSLDPNEVKIVQKLD</sequence>
<dbReference type="RefSeq" id="WP_079578311.1">
    <property type="nucleotide sequence ID" value="NZ_CP032101.1"/>
</dbReference>
<dbReference type="STRING" id="505249.SAMN06295997_11611"/>
<keyword evidence="3" id="KW-0805">Transcription regulation</keyword>
<evidence type="ECO:0000256" key="7">
    <source>
        <dbReference type="PROSITE-ProRule" id="PRU01091"/>
    </source>
</evidence>
<dbReference type="Gene3D" id="3.40.50.2300">
    <property type="match status" value="1"/>
</dbReference>
<dbReference type="SMART" id="SM00448">
    <property type="entry name" value="REC"/>
    <property type="match status" value="1"/>
</dbReference>
<reference evidence="10 15" key="4">
    <citation type="submission" date="2018-08" db="EMBL/GenBank/DDBJ databases">
        <title>Complete genome of the Arcobacter marinus type strain JCM 15502.</title>
        <authorList>
            <person name="Miller W.G."/>
            <person name="Yee E."/>
            <person name="Huynh S."/>
            <person name="Parker C.T."/>
        </authorList>
    </citation>
    <scope>NUCLEOTIDE SEQUENCE [LARGE SCALE GENOMIC DNA]</scope>
    <source>
        <strain evidence="10 15">JCM 15502</strain>
    </source>
</reference>
<reference evidence="12 14" key="3">
    <citation type="submission" date="2018-02" db="EMBL/GenBank/DDBJ databases">
        <title>Subsurface microbial communities from deep shales in Ohio and West Virginia, USA.</title>
        <authorList>
            <person name="Wrighton K."/>
        </authorList>
    </citation>
    <scope>NUCLEOTIDE SEQUENCE [LARGE SCALE GENOMIC DNA]</scope>
    <source>
        <strain evidence="12 14">MARC-MIP3H16</strain>
    </source>
</reference>
<dbReference type="Proteomes" id="UP000264693">
    <property type="component" value="Chromosome"/>
</dbReference>
<evidence type="ECO:0000313" key="14">
    <source>
        <dbReference type="Proteomes" id="UP000239861"/>
    </source>
</evidence>
<feature type="domain" description="Response regulatory" evidence="8">
    <location>
        <begin position="2"/>
        <end position="115"/>
    </location>
</feature>
<keyword evidence="5" id="KW-0804">Transcription</keyword>
<dbReference type="GO" id="GO:0006355">
    <property type="term" value="P:regulation of DNA-templated transcription"/>
    <property type="evidence" value="ECO:0007669"/>
    <property type="project" value="InterPro"/>
</dbReference>
<evidence type="ECO:0000259" key="8">
    <source>
        <dbReference type="PROSITE" id="PS50110"/>
    </source>
</evidence>
<dbReference type="InterPro" id="IPR036388">
    <property type="entry name" value="WH-like_DNA-bd_sf"/>
</dbReference>
<dbReference type="InterPro" id="IPR011006">
    <property type="entry name" value="CheY-like_superfamily"/>
</dbReference>
<evidence type="ECO:0000256" key="5">
    <source>
        <dbReference type="ARBA" id="ARBA00023163"/>
    </source>
</evidence>
<dbReference type="SUPFAM" id="SSF46894">
    <property type="entry name" value="C-terminal effector domain of the bipartite response regulators"/>
    <property type="match status" value="1"/>
</dbReference>
<keyword evidence="1 6" id="KW-0597">Phosphoprotein</keyword>
<dbReference type="Pfam" id="PF00486">
    <property type="entry name" value="Trans_reg_C"/>
    <property type="match status" value="1"/>
</dbReference>
<gene>
    <name evidence="10" type="ORF">AMRN_2565</name>
    <name evidence="12" type="ORF">B0F89_11949</name>
    <name evidence="11" type="ORF">CPH92_08190</name>
</gene>
<dbReference type="EMBL" id="CP032101">
    <property type="protein sequence ID" value="AXX88266.1"/>
    <property type="molecule type" value="Genomic_DNA"/>
</dbReference>
<reference evidence="13" key="1">
    <citation type="submission" date="2017-09" db="EMBL/GenBank/DDBJ databases">
        <title>Arcobacter canalis sp. nov., a new species isolated from a water canal contaminated with urban sewage.</title>
        <authorList>
            <person name="Perez-Cataluna A."/>
            <person name="Salas-Masso N."/>
            <person name="Figueras M.J."/>
        </authorList>
    </citation>
    <scope>NUCLEOTIDE SEQUENCE [LARGE SCALE GENOMIC DNA]</scope>
    <source>
        <strain evidence="13">CECT 7727</strain>
    </source>
</reference>
<dbReference type="GO" id="GO:0005829">
    <property type="term" value="C:cytosol"/>
    <property type="evidence" value="ECO:0007669"/>
    <property type="project" value="TreeGrafter"/>
</dbReference>
<dbReference type="InterPro" id="IPR016032">
    <property type="entry name" value="Sig_transdc_resp-reg_C-effctor"/>
</dbReference>
<evidence type="ECO:0000313" key="15">
    <source>
        <dbReference type="Proteomes" id="UP000264693"/>
    </source>
</evidence>
<protein>
    <submittedName>
        <fullName evidence="12">DNA-binding response OmpR family regulator</fullName>
    </submittedName>
    <submittedName>
        <fullName evidence="11">DNA-binding response regulator</fullName>
    </submittedName>
    <submittedName>
        <fullName evidence="10">Two-component system response regulator</fullName>
    </submittedName>
</protein>
<dbReference type="EMBL" id="PTIW01000019">
    <property type="protein sequence ID" value="PPK60593.1"/>
    <property type="molecule type" value="Genomic_DNA"/>
</dbReference>
<dbReference type="AlphaFoldDB" id="A0A1T5BVJ0"/>
<feature type="modified residue" description="4-aspartylphosphate" evidence="6">
    <location>
        <position position="50"/>
    </location>
</feature>
<name>A0A1T5BVJ0_9BACT</name>
<evidence type="ECO:0000259" key="9">
    <source>
        <dbReference type="PROSITE" id="PS51755"/>
    </source>
</evidence>
<organism evidence="12 14">
    <name type="scientific">Malaciobacter marinus</name>
    <dbReference type="NCBI Taxonomy" id="505249"/>
    <lineage>
        <taxon>Bacteria</taxon>
        <taxon>Pseudomonadati</taxon>
        <taxon>Campylobacterota</taxon>
        <taxon>Epsilonproteobacteria</taxon>
        <taxon>Campylobacterales</taxon>
        <taxon>Arcobacteraceae</taxon>
        <taxon>Malaciobacter</taxon>
    </lineage>
</organism>
<dbReference type="GO" id="GO:0000156">
    <property type="term" value="F:phosphorelay response regulator activity"/>
    <property type="evidence" value="ECO:0007669"/>
    <property type="project" value="TreeGrafter"/>
</dbReference>
<accession>A0A1T5BVJ0</accession>
<evidence type="ECO:0000313" key="13">
    <source>
        <dbReference type="Proteomes" id="UP000224740"/>
    </source>
</evidence>
<evidence type="ECO:0000256" key="1">
    <source>
        <dbReference type="ARBA" id="ARBA00022553"/>
    </source>
</evidence>
<dbReference type="Proteomes" id="UP000239861">
    <property type="component" value="Unassembled WGS sequence"/>
</dbReference>
<feature type="DNA-binding region" description="OmpR/PhoB-type" evidence="7">
    <location>
        <begin position="119"/>
        <end position="213"/>
    </location>
</feature>
<proteinExistence type="predicted"/>
<keyword evidence="13" id="KW-1185">Reference proteome</keyword>
<dbReference type="Proteomes" id="UP000224740">
    <property type="component" value="Unassembled WGS sequence"/>
</dbReference>
<dbReference type="PANTHER" id="PTHR48111">
    <property type="entry name" value="REGULATOR OF RPOS"/>
    <property type="match status" value="1"/>
</dbReference>
<evidence type="ECO:0000256" key="6">
    <source>
        <dbReference type="PROSITE-ProRule" id="PRU00169"/>
    </source>
</evidence>